<evidence type="ECO:0000256" key="4">
    <source>
        <dbReference type="ARBA" id="ARBA00022989"/>
    </source>
</evidence>
<comment type="subcellular location">
    <subcellularLocation>
        <location evidence="1">Membrane</location>
        <topology evidence="1">Multi-pass membrane protein</topology>
    </subcellularLocation>
</comment>
<keyword evidence="3 6" id="KW-0812">Transmembrane</keyword>
<proteinExistence type="inferred from homology"/>
<keyword evidence="8" id="KW-1185">Reference proteome</keyword>
<dbReference type="PANTHER" id="PTHR43461:SF1">
    <property type="entry name" value="TRANSMEMBRANE PROTEIN 256"/>
    <property type="match status" value="1"/>
</dbReference>
<evidence type="ECO:0000313" key="7">
    <source>
        <dbReference type="EMBL" id="MFC3155824.1"/>
    </source>
</evidence>
<name>A0ABV7HPQ3_9GAMM</name>
<evidence type="ECO:0000256" key="1">
    <source>
        <dbReference type="ARBA" id="ARBA00004141"/>
    </source>
</evidence>
<evidence type="ECO:0000256" key="2">
    <source>
        <dbReference type="ARBA" id="ARBA00009694"/>
    </source>
</evidence>
<evidence type="ECO:0000256" key="3">
    <source>
        <dbReference type="ARBA" id="ARBA00022692"/>
    </source>
</evidence>
<sequence>MPKLILSIAATYGFIAVALGAFAAHGLKGKLAPELLGAFQTGVQYQMYHALALLVVGLWLKQATRHNTVWLNSASGLFMLGTVLFSGSLYALTLTGIGFFGPITPLGGICLLLGWLCLLMAALTSSKDCSTST</sequence>
<dbReference type="Proteomes" id="UP001595548">
    <property type="component" value="Unassembled WGS sequence"/>
</dbReference>
<evidence type="ECO:0000256" key="5">
    <source>
        <dbReference type="ARBA" id="ARBA00023136"/>
    </source>
</evidence>
<dbReference type="EMBL" id="JBHRTL010000007">
    <property type="protein sequence ID" value="MFC3155824.1"/>
    <property type="molecule type" value="Genomic_DNA"/>
</dbReference>
<protein>
    <submittedName>
        <fullName evidence="7">DUF423 domain-containing protein</fullName>
    </submittedName>
</protein>
<feature type="transmembrane region" description="Helical" evidence="6">
    <location>
        <begin position="106"/>
        <end position="124"/>
    </location>
</feature>
<dbReference type="Pfam" id="PF04241">
    <property type="entry name" value="DUF423"/>
    <property type="match status" value="1"/>
</dbReference>
<dbReference type="InterPro" id="IPR006696">
    <property type="entry name" value="DUF423"/>
</dbReference>
<keyword evidence="5 6" id="KW-0472">Membrane</keyword>
<comment type="similarity">
    <text evidence="2">Belongs to the UPF0382 family.</text>
</comment>
<feature type="transmembrane region" description="Helical" evidence="6">
    <location>
        <begin position="47"/>
        <end position="64"/>
    </location>
</feature>
<dbReference type="RefSeq" id="WP_339617084.1">
    <property type="nucleotide sequence ID" value="NZ_AP031500.1"/>
</dbReference>
<reference evidence="8" key="1">
    <citation type="journal article" date="2019" name="Int. J. Syst. Evol. Microbiol.">
        <title>The Global Catalogue of Microorganisms (GCM) 10K type strain sequencing project: providing services to taxonomists for standard genome sequencing and annotation.</title>
        <authorList>
            <consortium name="The Broad Institute Genomics Platform"/>
            <consortium name="The Broad Institute Genome Sequencing Center for Infectious Disease"/>
            <person name="Wu L."/>
            <person name="Ma J."/>
        </authorList>
    </citation>
    <scope>NUCLEOTIDE SEQUENCE [LARGE SCALE GENOMIC DNA]</scope>
    <source>
        <strain evidence="8">KCTC 52141</strain>
    </source>
</reference>
<keyword evidence="4 6" id="KW-1133">Transmembrane helix</keyword>
<gene>
    <name evidence="7" type="ORF">ACFOEB_11485</name>
</gene>
<evidence type="ECO:0000313" key="8">
    <source>
        <dbReference type="Proteomes" id="UP001595548"/>
    </source>
</evidence>
<comment type="caution">
    <text evidence="7">The sequence shown here is derived from an EMBL/GenBank/DDBJ whole genome shotgun (WGS) entry which is preliminary data.</text>
</comment>
<evidence type="ECO:0000256" key="6">
    <source>
        <dbReference type="SAM" id="Phobius"/>
    </source>
</evidence>
<dbReference type="PANTHER" id="PTHR43461">
    <property type="entry name" value="TRANSMEMBRANE PROTEIN 256"/>
    <property type="match status" value="1"/>
</dbReference>
<feature type="transmembrane region" description="Helical" evidence="6">
    <location>
        <begin position="76"/>
        <end position="100"/>
    </location>
</feature>
<accession>A0ABV7HPQ3</accession>
<organism evidence="7 8">
    <name type="scientific">Gilvimarinus japonicus</name>
    <dbReference type="NCBI Taxonomy" id="1796469"/>
    <lineage>
        <taxon>Bacteria</taxon>
        <taxon>Pseudomonadati</taxon>
        <taxon>Pseudomonadota</taxon>
        <taxon>Gammaproteobacteria</taxon>
        <taxon>Cellvibrionales</taxon>
        <taxon>Cellvibrionaceae</taxon>
        <taxon>Gilvimarinus</taxon>
    </lineage>
</organism>